<keyword evidence="3" id="KW-1185">Reference proteome</keyword>
<dbReference type="RefSeq" id="WP_048080353.1">
    <property type="nucleotide sequence ID" value="NZ_JAPVER010000018.1"/>
</dbReference>
<dbReference type="Proteomes" id="UP001068021">
    <property type="component" value="Unassembled WGS sequence"/>
</dbReference>
<dbReference type="AlphaFoldDB" id="A0A9E5A1D5"/>
<protein>
    <submittedName>
        <fullName evidence="2">Uncharacterized protein</fullName>
    </submittedName>
</protein>
<reference evidence="2" key="1">
    <citation type="submission" date="2022-12" db="EMBL/GenBank/DDBJ databases">
        <title>Reclassification of two methanogenic archaea species isolated from the Kolyma lowland permafrost.</title>
        <authorList>
            <person name="Trubitsyn V.E."/>
            <person name="Rivkina E.M."/>
            <person name="Shcherbakova V.A."/>
        </authorList>
    </citation>
    <scope>NUCLEOTIDE SEQUENCE</scope>
    <source>
        <strain evidence="1">M2</strain>
        <strain evidence="2">MK4</strain>
    </source>
</reference>
<name>A0A9E5A1D5_9EURY</name>
<evidence type="ECO:0000313" key="1">
    <source>
        <dbReference type="EMBL" id="MCZ3365062.1"/>
    </source>
</evidence>
<evidence type="ECO:0000313" key="2">
    <source>
        <dbReference type="EMBL" id="MCZ3372817.1"/>
    </source>
</evidence>
<accession>A0A9E5A1D5</accession>
<sequence length="62" mass="6960">MKKSKEKMLFVTLGGNRYEDTLDSMSKEIEEKGGNVIKTIAITKTNNKTEADIANEINQINI</sequence>
<evidence type="ECO:0000313" key="3">
    <source>
        <dbReference type="Proteomes" id="UP001068021"/>
    </source>
</evidence>
<dbReference type="EMBL" id="JAPVES010000030">
    <property type="protein sequence ID" value="MCZ3372817.1"/>
    <property type="molecule type" value="Genomic_DNA"/>
</dbReference>
<organism evidence="2">
    <name type="scientific">Methanobacterium veterum</name>
    <dbReference type="NCBI Taxonomy" id="408577"/>
    <lineage>
        <taxon>Archaea</taxon>
        <taxon>Methanobacteriati</taxon>
        <taxon>Methanobacteriota</taxon>
        <taxon>Methanomada group</taxon>
        <taxon>Methanobacteria</taxon>
        <taxon>Methanobacteriales</taxon>
        <taxon>Methanobacteriaceae</taxon>
        <taxon>Methanobacterium</taxon>
    </lineage>
</organism>
<proteinExistence type="predicted"/>
<gene>
    <name evidence="2" type="ORF">O3H35_09225</name>
    <name evidence="1" type="ORF">O3H54_04105</name>
</gene>
<comment type="caution">
    <text evidence="2">The sequence shown here is derived from an EMBL/GenBank/DDBJ whole genome shotgun (WGS) entry which is preliminary data.</text>
</comment>
<dbReference type="Proteomes" id="UP001074446">
    <property type="component" value="Unassembled WGS sequence"/>
</dbReference>
<dbReference type="EMBL" id="JAPVER010000018">
    <property type="protein sequence ID" value="MCZ3365062.1"/>
    <property type="molecule type" value="Genomic_DNA"/>
</dbReference>